<protein>
    <submittedName>
        <fullName evidence="7">YihY/virulence factor BrkB family protein</fullName>
    </submittedName>
</protein>
<proteinExistence type="predicted"/>
<comment type="subcellular location">
    <subcellularLocation>
        <location evidence="1">Cell membrane</location>
        <topology evidence="1">Multi-pass membrane protein</topology>
    </subcellularLocation>
</comment>
<dbReference type="RefSeq" id="WP_399647629.1">
    <property type="nucleotide sequence ID" value="NZ_JBITYG010000003.1"/>
</dbReference>
<keyword evidence="5 6" id="KW-0472">Membrane</keyword>
<evidence type="ECO:0000313" key="7">
    <source>
        <dbReference type="EMBL" id="MFI9101300.1"/>
    </source>
</evidence>
<dbReference type="PANTHER" id="PTHR30213">
    <property type="entry name" value="INNER MEMBRANE PROTEIN YHJD"/>
    <property type="match status" value="1"/>
</dbReference>
<feature type="transmembrane region" description="Helical" evidence="6">
    <location>
        <begin position="158"/>
        <end position="182"/>
    </location>
</feature>
<dbReference type="Pfam" id="PF03631">
    <property type="entry name" value="Virul_fac_BrkB"/>
    <property type="match status" value="1"/>
</dbReference>
<dbReference type="EMBL" id="JBITYG010000003">
    <property type="protein sequence ID" value="MFI9101300.1"/>
    <property type="molecule type" value="Genomic_DNA"/>
</dbReference>
<feature type="transmembrane region" description="Helical" evidence="6">
    <location>
        <begin position="112"/>
        <end position="134"/>
    </location>
</feature>
<keyword evidence="3 6" id="KW-0812">Transmembrane</keyword>
<keyword evidence="2" id="KW-1003">Cell membrane</keyword>
<reference evidence="7 8" key="1">
    <citation type="submission" date="2024-10" db="EMBL/GenBank/DDBJ databases">
        <title>The Natural Products Discovery Center: Release of the First 8490 Sequenced Strains for Exploring Actinobacteria Biosynthetic Diversity.</title>
        <authorList>
            <person name="Kalkreuter E."/>
            <person name="Kautsar S.A."/>
            <person name="Yang D."/>
            <person name="Bader C.D."/>
            <person name="Teijaro C.N."/>
            <person name="Fluegel L."/>
            <person name="Davis C.M."/>
            <person name="Simpson J.R."/>
            <person name="Lauterbach L."/>
            <person name="Steele A.D."/>
            <person name="Gui C."/>
            <person name="Meng S."/>
            <person name="Li G."/>
            <person name="Viehrig K."/>
            <person name="Ye F."/>
            <person name="Su P."/>
            <person name="Kiefer A.F."/>
            <person name="Nichols A."/>
            <person name="Cepeda A.J."/>
            <person name="Yan W."/>
            <person name="Fan B."/>
            <person name="Jiang Y."/>
            <person name="Adhikari A."/>
            <person name="Zheng C.-J."/>
            <person name="Schuster L."/>
            <person name="Cowan T.M."/>
            <person name="Smanski M.J."/>
            <person name="Chevrette M.G."/>
            <person name="De Carvalho L.P.S."/>
            <person name="Shen B."/>
        </authorList>
    </citation>
    <scope>NUCLEOTIDE SEQUENCE [LARGE SCALE GENOMIC DNA]</scope>
    <source>
        <strain evidence="7 8">NPDC053399</strain>
    </source>
</reference>
<evidence type="ECO:0000256" key="4">
    <source>
        <dbReference type="ARBA" id="ARBA00022989"/>
    </source>
</evidence>
<feature type="transmembrane region" description="Helical" evidence="6">
    <location>
        <begin position="53"/>
        <end position="75"/>
    </location>
</feature>
<sequence length="320" mass="34067">MIDEQAVLALGPTGRDPAAVARATGRRRLILRALRGAAVAAWDEDASERAAALTYYAMLALFPTLLVTVSVIGLAGTSSTSDLIAQVTAVVPAESRQLVASTMKDMAQEHSAAWFLAASGTVAAMWSASSYLAVFRRALHSMYGVTDHRPAWRTAPRIVITALVLLTLLVCSAVTLMATGQLARRAGQVLGMDEAAVTSWNVLKWPLLLCLATVLVLILFRSGPARFRPLRAMAPGGALAVVLWLLSSVGFALYVSVFGTYSRLYGSLAGTVVFLVWLWVSHIALLVGAHFNAELAKGRSARTVSDDRSDLLSEQVSEGA</sequence>
<gene>
    <name evidence="7" type="ORF">ACIGXA_12315</name>
</gene>
<evidence type="ECO:0000256" key="6">
    <source>
        <dbReference type="SAM" id="Phobius"/>
    </source>
</evidence>
<accession>A0ABW8C4F5</accession>
<dbReference type="Proteomes" id="UP001614394">
    <property type="component" value="Unassembled WGS sequence"/>
</dbReference>
<feature type="transmembrane region" description="Helical" evidence="6">
    <location>
        <begin position="264"/>
        <end position="289"/>
    </location>
</feature>
<evidence type="ECO:0000256" key="3">
    <source>
        <dbReference type="ARBA" id="ARBA00022692"/>
    </source>
</evidence>
<keyword evidence="4 6" id="KW-1133">Transmembrane helix</keyword>
<evidence type="ECO:0000313" key="8">
    <source>
        <dbReference type="Proteomes" id="UP001614394"/>
    </source>
</evidence>
<name>A0ABW8C4F5_9ACTN</name>
<organism evidence="7 8">
    <name type="scientific">Streptomyces fildesensis</name>
    <dbReference type="NCBI Taxonomy" id="375757"/>
    <lineage>
        <taxon>Bacteria</taxon>
        <taxon>Bacillati</taxon>
        <taxon>Actinomycetota</taxon>
        <taxon>Actinomycetes</taxon>
        <taxon>Kitasatosporales</taxon>
        <taxon>Streptomycetaceae</taxon>
        <taxon>Streptomyces</taxon>
    </lineage>
</organism>
<dbReference type="PIRSF" id="PIRSF035875">
    <property type="entry name" value="RNase_BN"/>
    <property type="match status" value="1"/>
</dbReference>
<dbReference type="InterPro" id="IPR017039">
    <property type="entry name" value="Virul_fac_BrkB"/>
</dbReference>
<keyword evidence="8" id="KW-1185">Reference proteome</keyword>
<comment type="caution">
    <text evidence="7">The sequence shown here is derived from an EMBL/GenBank/DDBJ whole genome shotgun (WGS) entry which is preliminary data.</text>
</comment>
<evidence type="ECO:0000256" key="2">
    <source>
        <dbReference type="ARBA" id="ARBA00022475"/>
    </source>
</evidence>
<dbReference type="PANTHER" id="PTHR30213:SF0">
    <property type="entry name" value="UPF0761 MEMBRANE PROTEIN YIHY"/>
    <property type="match status" value="1"/>
</dbReference>
<feature type="transmembrane region" description="Helical" evidence="6">
    <location>
        <begin position="202"/>
        <end position="220"/>
    </location>
</feature>
<dbReference type="NCBIfam" id="TIGR00765">
    <property type="entry name" value="yihY_not_rbn"/>
    <property type="match status" value="1"/>
</dbReference>
<feature type="transmembrane region" description="Helical" evidence="6">
    <location>
        <begin position="232"/>
        <end position="258"/>
    </location>
</feature>
<evidence type="ECO:0000256" key="5">
    <source>
        <dbReference type="ARBA" id="ARBA00023136"/>
    </source>
</evidence>
<evidence type="ECO:0000256" key="1">
    <source>
        <dbReference type="ARBA" id="ARBA00004651"/>
    </source>
</evidence>